<keyword evidence="6 13" id="KW-0378">Hydrolase</keyword>
<dbReference type="NCBIfam" id="TIGR00498">
    <property type="entry name" value="lexA"/>
    <property type="match status" value="1"/>
</dbReference>
<dbReference type="Gene3D" id="1.10.10.10">
    <property type="entry name" value="Winged helix-like DNA-binding domain superfamily/Winged helix DNA-binding domain"/>
    <property type="match status" value="1"/>
</dbReference>
<comment type="catalytic activity">
    <reaction evidence="13">
        <text>Hydrolysis of Ala-|-Gly bond in repressor LexA.</text>
        <dbReference type="EC" id="3.4.21.88"/>
    </reaction>
</comment>
<dbReference type="SUPFAM" id="SSF46785">
    <property type="entry name" value="Winged helix' DNA-binding domain"/>
    <property type="match status" value="1"/>
</dbReference>
<dbReference type="GO" id="GO:0009432">
    <property type="term" value="P:SOS response"/>
    <property type="evidence" value="ECO:0007669"/>
    <property type="project" value="UniProtKB-UniRule"/>
</dbReference>
<dbReference type="Pfam" id="PF00717">
    <property type="entry name" value="Peptidase_S24"/>
    <property type="match status" value="1"/>
</dbReference>
<evidence type="ECO:0000256" key="14">
    <source>
        <dbReference type="RuleBase" id="RU003991"/>
    </source>
</evidence>
<feature type="site" description="Cleavage; by autolysis" evidence="13">
    <location>
        <begin position="92"/>
        <end position="93"/>
    </location>
</feature>
<dbReference type="GO" id="GO:0004252">
    <property type="term" value="F:serine-type endopeptidase activity"/>
    <property type="evidence" value="ECO:0007669"/>
    <property type="project" value="UniProtKB-UniRule"/>
</dbReference>
<dbReference type="GO" id="GO:0006508">
    <property type="term" value="P:proteolysis"/>
    <property type="evidence" value="ECO:0007669"/>
    <property type="project" value="InterPro"/>
</dbReference>
<dbReference type="GO" id="GO:0006281">
    <property type="term" value="P:DNA repair"/>
    <property type="evidence" value="ECO:0007669"/>
    <property type="project" value="UniProtKB-UniRule"/>
</dbReference>
<feature type="active site" description="For autocatalytic cleavage activity" evidence="13">
    <location>
        <position position="127"/>
    </location>
</feature>
<evidence type="ECO:0000256" key="5">
    <source>
        <dbReference type="ARBA" id="ARBA00022763"/>
    </source>
</evidence>
<dbReference type="Gene3D" id="2.10.109.10">
    <property type="entry name" value="Umud Fragment, subunit A"/>
    <property type="match status" value="1"/>
</dbReference>
<keyword evidence="11 13" id="KW-0234">DNA repair</keyword>
<evidence type="ECO:0000256" key="10">
    <source>
        <dbReference type="ARBA" id="ARBA00023163"/>
    </source>
</evidence>
<dbReference type="InterPro" id="IPR006199">
    <property type="entry name" value="LexA_DNA-bd_dom"/>
</dbReference>
<dbReference type="AlphaFoldDB" id="A0A537KVE0"/>
<evidence type="ECO:0000259" key="16">
    <source>
        <dbReference type="Pfam" id="PF01726"/>
    </source>
</evidence>
<keyword evidence="10 13" id="KW-0804">Transcription</keyword>
<keyword evidence="7 13" id="KW-0068">Autocatalytic cleavage</keyword>
<comment type="function">
    <text evidence="13">Represses a number of genes involved in the response to DNA damage (SOS response), including recA and lexA. In the presence of single-stranded DNA, RecA interacts with LexA causing an autocatalytic cleavage which disrupts the DNA-binding part of LexA, leading to derepression of the SOS regulon and eventually DNA repair.</text>
</comment>
<dbReference type="InterPro" id="IPR036286">
    <property type="entry name" value="LexA/Signal_pep-like_sf"/>
</dbReference>
<feature type="domain" description="Peptidase S24/S26A/S26B/S26C" evidence="15">
    <location>
        <begin position="85"/>
        <end position="196"/>
    </location>
</feature>
<dbReference type="InterPro" id="IPR050077">
    <property type="entry name" value="LexA_repressor"/>
</dbReference>
<evidence type="ECO:0000259" key="15">
    <source>
        <dbReference type="Pfam" id="PF00717"/>
    </source>
</evidence>
<reference evidence="17 18" key="1">
    <citation type="journal article" date="2019" name="Nat. Microbiol.">
        <title>Mediterranean grassland soil C-N compound turnover is dependent on rainfall and depth, and is mediated by genomically divergent microorganisms.</title>
        <authorList>
            <person name="Diamond S."/>
            <person name="Andeer P.F."/>
            <person name="Li Z."/>
            <person name="Crits-Christoph A."/>
            <person name="Burstein D."/>
            <person name="Anantharaman K."/>
            <person name="Lane K.R."/>
            <person name="Thomas B.C."/>
            <person name="Pan C."/>
            <person name="Northen T.R."/>
            <person name="Banfield J.F."/>
        </authorList>
    </citation>
    <scope>NUCLEOTIDE SEQUENCE [LARGE SCALE GENOMIC DNA]</scope>
    <source>
        <strain evidence="17">NP_4</strain>
    </source>
</reference>
<evidence type="ECO:0000256" key="3">
    <source>
        <dbReference type="ARBA" id="ARBA00022491"/>
    </source>
</evidence>
<dbReference type="PANTHER" id="PTHR33516:SF2">
    <property type="entry name" value="LEXA REPRESSOR-RELATED"/>
    <property type="match status" value="1"/>
</dbReference>
<dbReference type="FunFam" id="1.10.10.10:FF:000009">
    <property type="entry name" value="LexA repressor"/>
    <property type="match status" value="1"/>
</dbReference>
<evidence type="ECO:0000313" key="18">
    <source>
        <dbReference type="Proteomes" id="UP000319353"/>
    </source>
</evidence>
<dbReference type="InterPro" id="IPR039418">
    <property type="entry name" value="LexA-like"/>
</dbReference>
<keyword evidence="8 13" id="KW-0805">Transcription regulation</keyword>
<dbReference type="PRINTS" id="PR00726">
    <property type="entry name" value="LEXASERPTASE"/>
</dbReference>
<dbReference type="HAMAP" id="MF_00015">
    <property type="entry name" value="LexA"/>
    <property type="match status" value="1"/>
</dbReference>
<dbReference type="FunFam" id="2.10.109.10:FF:000001">
    <property type="entry name" value="LexA repressor"/>
    <property type="match status" value="1"/>
</dbReference>
<evidence type="ECO:0000313" key="17">
    <source>
        <dbReference type="EMBL" id="TMI99717.1"/>
    </source>
</evidence>
<evidence type="ECO:0000256" key="12">
    <source>
        <dbReference type="ARBA" id="ARBA00023236"/>
    </source>
</evidence>
<feature type="domain" description="LexA repressor DNA-binding" evidence="16">
    <location>
        <begin position="3"/>
        <end position="66"/>
    </location>
</feature>
<keyword evidence="4 13" id="KW-0235">DNA replication</keyword>
<dbReference type="EC" id="3.4.21.88" evidence="13"/>
<evidence type="ECO:0000256" key="7">
    <source>
        <dbReference type="ARBA" id="ARBA00022813"/>
    </source>
</evidence>
<dbReference type="CDD" id="cd06529">
    <property type="entry name" value="S24_LexA-like"/>
    <property type="match status" value="1"/>
</dbReference>
<keyword evidence="5 13" id="KW-0227">DNA damage</keyword>
<dbReference type="GO" id="GO:0003677">
    <property type="term" value="F:DNA binding"/>
    <property type="evidence" value="ECO:0007669"/>
    <property type="project" value="UniProtKB-UniRule"/>
</dbReference>
<evidence type="ECO:0000256" key="4">
    <source>
        <dbReference type="ARBA" id="ARBA00022705"/>
    </source>
</evidence>
<dbReference type="InterPro" id="IPR015927">
    <property type="entry name" value="Peptidase_S24_S26A/B/C"/>
</dbReference>
<accession>A0A537KVE0</accession>
<dbReference type="PANTHER" id="PTHR33516">
    <property type="entry name" value="LEXA REPRESSOR"/>
    <property type="match status" value="1"/>
</dbReference>
<evidence type="ECO:0000256" key="6">
    <source>
        <dbReference type="ARBA" id="ARBA00022801"/>
    </source>
</evidence>
<dbReference type="Proteomes" id="UP000319353">
    <property type="component" value="Unassembled WGS sequence"/>
</dbReference>
<dbReference type="GO" id="GO:0045892">
    <property type="term" value="P:negative regulation of DNA-templated transcription"/>
    <property type="evidence" value="ECO:0007669"/>
    <property type="project" value="UniProtKB-UniRule"/>
</dbReference>
<name>A0A537KVE0_9BACT</name>
<comment type="subunit">
    <text evidence="2 13">Homodimer.</text>
</comment>
<dbReference type="InterPro" id="IPR006197">
    <property type="entry name" value="Peptidase_S24_LexA"/>
</dbReference>
<sequence length="204" mass="22812">MGKGLTRRQREILTFVQRYADAHGYPPSVREIGQALGLTSSSTVHSHLSALGKKGYVRRDPSKPRALEVLRDEREVPAMKVVAIPVIGHVTAGQPILAQQNIEDYFPLPVDFVRTDECFILHVRGDSMINAGIFDGDLLIVRRQPTATNGEIVVALIDDEATVKRFFKEEDRIRLQPENPNLEPIYARDVTIEGIAIGVIRKLH</sequence>
<evidence type="ECO:0000256" key="8">
    <source>
        <dbReference type="ARBA" id="ARBA00023015"/>
    </source>
</evidence>
<feature type="DNA-binding region" description="H-T-H motif" evidence="13">
    <location>
        <begin position="29"/>
        <end position="49"/>
    </location>
</feature>
<dbReference type="EMBL" id="VBAL01000132">
    <property type="protein sequence ID" value="TMI99717.1"/>
    <property type="molecule type" value="Genomic_DNA"/>
</dbReference>
<dbReference type="Pfam" id="PF01726">
    <property type="entry name" value="LexA_DNA_bind"/>
    <property type="match status" value="1"/>
</dbReference>
<evidence type="ECO:0000256" key="13">
    <source>
        <dbReference type="HAMAP-Rule" id="MF_00015"/>
    </source>
</evidence>
<keyword evidence="12 13" id="KW-0742">SOS response</keyword>
<dbReference type="SUPFAM" id="SSF51306">
    <property type="entry name" value="LexA/Signal peptidase"/>
    <property type="match status" value="1"/>
</dbReference>
<protein>
    <recommendedName>
        <fullName evidence="13">LexA repressor</fullName>
        <ecNumber evidence="13">3.4.21.88</ecNumber>
    </recommendedName>
</protein>
<gene>
    <name evidence="13 17" type="primary">lexA</name>
    <name evidence="17" type="ORF">E6H01_10745</name>
</gene>
<keyword evidence="3 13" id="KW-0678">Repressor</keyword>
<evidence type="ECO:0000256" key="2">
    <source>
        <dbReference type="ARBA" id="ARBA00011738"/>
    </source>
</evidence>
<dbReference type="InterPro" id="IPR006200">
    <property type="entry name" value="LexA"/>
</dbReference>
<dbReference type="InterPro" id="IPR036388">
    <property type="entry name" value="WH-like_DNA-bd_sf"/>
</dbReference>
<comment type="caution">
    <text evidence="17">The sequence shown here is derived from an EMBL/GenBank/DDBJ whole genome shotgun (WGS) entry which is preliminary data.</text>
</comment>
<organism evidence="17 18">
    <name type="scientific">Candidatus Segetimicrobium genomatis</name>
    <dbReference type="NCBI Taxonomy" id="2569760"/>
    <lineage>
        <taxon>Bacteria</taxon>
        <taxon>Bacillati</taxon>
        <taxon>Candidatus Sysuimicrobiota</taxon>
        <taxon>Candidatus Sysuimicrobiia</taxon>
        <taxon>Candidatus Sysuimicrobiales</taxon>
        <taxon>Candidatus Segetimicrobiaceae</taxon>
        <taxon>Candidatus Segetimicrobium</taxon>
    </lineage>
</organism>
<feature type="active site" description="For autocatalytic cleavage activity" evidence="13">
    <location>
        <position position="164"/>
    </location>
</feature>
<keyword evidence="9 13" id="KW-0238">DNA-binding</keyword>
<evidence type="ECO:0000256" key="11">
    <source>
        <dbReference type="ARBA" id="ARBA00023204"/>
    </source>
</evidence>
<proteinExistence type="inferred from homology"/>
<dbReference type="InterPro" id="IPR036390">
    <property type="entry name" value="WH_DNA-bd_sf"/>
</dbReference>
<evidence type="ECO:0000256" key="9">
    <source>
        <dbReference type="ARBA" id="ARBA00023125"/>
    </source>
</evidence>
<comment type="similarity">
    <text evidence="1 13 14">Belongs to the peptidase S24 family.</text>
</comment>
<dbReference type="GO" id="GO:0006260">
    <property type="term" value="P:DNA replication"/>
    <property type="evidence" value="ECO:0007669"/>
    <property type="project" value="UniProtKB-UniRule"/>
</dbReference>
<evidence type="ECO:0000256" key="1">
    <source>
        <dbReference type="ARBA" id="ARBA00007484"/>
    </source>
</evidence>